<protein>
    <submittedName>
        <fullName evidence="1">Uncharacterized protein</fullName>
    </submittedName>
</protein>
<sequence>MRFLAIYHAVSRQAVALFCLSNNRARRLRLPSQSSSSRARCPTPTPVYIGCLTLTTLGFFLAPSISLHLAFNLSHFHSPIAHTSLLNHPVLRTSLIDGRQLRPIRQTWLPTTQLQRTYTRRNGPARHRSTASALTRLRRILQLKLFKLADATRDHASADHSALCGSAAACPLSDEPNGHAPIDELTGLSSVRADFRPRLCFRHELRRHAGCRNGRREERIYRISPVPPGLGGSFAAWIGLSRIRDVLFLSTSNQEDAAIPERPTDAWKCAISRWRSLKCRCRSFWFLGPSSWCLHFSQS</sequence>
<proteinExistence type="predicted"/>
<evidence type="ECO:0000313" key="1">
    <source>
        <dbReference type="EMBL" id="KAF2687650.1"/>
    </source>
</evidence>
<gene>
    <name evidence="1" type="ORF">K458DRAFT_167709</name>
</gene>
<reference evidence="1" key="1">
    <citation type="journal article" date="2020" name="Stud. Mycol.">
        <title>101 Dothideomycetes genomes: a test case for predicting lifestyles and emergence of pathogens.</title>
        <authorList>
            <person name="Haridas S."/>
            <person name="Albert R."/>
            <person name="Binder M."/>
            <person name="Bloem J."/>
            <person name="Labutti K."/>
            <person name="Salamov A."/>
            <person name="Andreopoulos B."/>
            <person name="Baker S."/>
            <person name="Barry K."/>
            <person name="Bills G."/>
            <person name="Bluhm B."/>
            <person name="Cannon C."/>
            <person name="Castanera R."/>
            <person name="Culley D."/>
            <person name="Daum C."/>
            <person name="Ezra D."/>
            <person name="Gonzalez J."/>
            <person name="Henrissat B."/>
            <person name="Kuo A."/>
            <person name="Liang C."/>
            <person name="Lipzen A."/>
            <person name="Lutzoni F."/>
            <person name="Magnuson J."/>
            <person name="Mondo S."/>
            <person name="Nolan M."/>
            <person name="Ohm R."/>
            <person name="Pangilinan J."/>
            <person name="Park H.-J."/>
            <person name="Ramirez L."/>
            <person name="Alfaro M."/>
            <person name="Sun H."/>
            <person name="Tritt A."/>
            <person name="Yoshinaga Y."/>
            <person name="Zwiers L.-H."/>
            <person name="Turgeon B."/>
            <person name="Goodwin S."/>
            <person name="Spatafora J."/>
            <person name="Crous P."/>
            <person name="Grigoriev I."/>
        </authorList>
    </citation>
    <scope>NUCLEOTIDE SEQUENCE</scope>
    <source>
        <strain evidence="1">CBS 122367</strain>
    </source>
</reference>
<keyword evidence="2" id="KW-1185">Reference proteome</keyword>
<accession>A0A6G1JBP7</accession>
<dbReference type="AlphaFoldDB" id="A0A6G1JBP7"/>
<name>A0A6G1JBP7_9PLEO</name>
<dbReference type="Proteomes" id="UP000799291">
    <property type="component" value="Unassembled WGS sequence"/>
</dbReference>
<organism evidence="1 2">
    <name type="scientific">Lentithecium fluviatile CBS 122367</name>
    <dbReference type="NCBI Taxonomy" id="1168545"/>
    <lineage>
        <taxon>Eukaryota</taxon>
        <taxon>Fungi</taxon>
        <taxon>Dikarya</taxon>
        <taxon>Ascomycota</taxon>
        <taxon>Pezizomycotina</taxon>
        <taxon>Dothideomycetes</taxon>
        <taxon>Pleosporomycetidae</taxon>
        <taxon>Pleosporales</taxon>
        <taxon>Massarineae</taxon>
        <taxon>Lentitheciaceae</taxon>
        <taxon>Lentithecium</taxon>
    </lineage>
</organism>
<evidence type="ECO:0000313" key="2">
    <source>
        <dbReference type="Proteomes" id="UP000799291"/>
    </source>
</evidence>
<dbReference type="EMBL" id="MU005574">
    <property type="protein sequence ID" value="KAF2687650.1"/>
    <property type="molecule type" value="Genomic_DNA"/>
</dbReference>